<comment type="caution">
    <text evidence="6">The sequence shown here is derived from an EMBL/GenBank/DDBJ whole genome shotgun (WGS) entry which is preliminary data.</text>
</comment>
<comment type="catalytic activity">
    <reaction evidence="2">
        <text>2 GTP = 3',3'-c-di-GMP + 2 diphosphate</text>
        <dbReference type="Rhea" id="RHEA:24898"/>
        <dbReference type="ChEBI" id="CHEBI:33019"/>
        <dbReference type="ChEBI" id="CHEBI:37565"/>
        <dbReference type="ChEBI" id="CHEBI:58805"/>
        <dbReference type="EC" id="2.7.7.65"/>
    </reaction>
</comment>
<sequence>MTGQIDLFAFLQPGGLNCLLEVPPDGPVALVAMNLLILVAFTHWVSKQPDFVGKAQFRLTNIGLAWWLLTAGLELQSTTASCKTLFAMAAWPGIMLISVSWLAFISSFALRADQNHLRRDLVVIACFVLIGTVAAWTNPLHGLFYTDEVRLVETAGRLSAQFEHGPLFYLAVFMNYCAVLAAFLIVLLVMRRTSKVYRRYFAFFLLITVIPILANAAYTLFDFTVFGFDPTPFVFTFVLLGLGLLIFNKGFFDIVAVGREVLYYRMANPVFVVNRMGIITGLNTAAKGVVHAENKVGQHLSSIPAFQDFQGVFTMASIEAMPERLQIGEQFFDVDVFPIGLPVGDTDELIGATVLLTDVTDLYSRGRALASAVDVMNNTLNQNRRQLEEIQTLREEAERLADRDWLTGLLNRRRLDESFKQLAEERDDNKIVVLCVLDLDHFKSINDRFGHVVGDRVLKGFAQMMESILPEDAICFRVGGEEFVVLHRAATVAEVVQDLNRLREALDKDPLMRRTDVPPVTFSGGVASFPADGETLDALYAKADEHLYTAKEKGRNRIVQEG</sequence>
<dbReference type="Gene3D" id="3.30.70.270">
    <property type="match status" value="1"/>
</dbReference>
<dbReference type="PANTHER" id="PTHR45138">
    <property type="entry name" value="REGULATORY COMPONENTS OF SENSORY TRANSDUCTION SYSTEM"/>
    <property type="match status" value="1"/>
</dbReference>
<dbReference type="InterPro" id="IPR029787">
    <property type="entry name" value="Nucleotide_cyclase"/>
</dbReference>
<dbReference type="RefSeq" id="WP_132603038.1">
    <property type="nucleotide sequence ID" value="NZ_NRRP01000066.1"/>
</dbReference>
<name>A0A4R2NLD3_RHOAD</name>
<evidence type="ECO:0000256" key="4">
    <source>
        <dbReference type="SAM" id="Phobius"/>
    </source>
</evidence>
<feature type="transmembrane region" description="Helical" evidence="4">
    <location>
        <begin position="233"/>
        <end position="256"/>
    </location>
</feature>
<dbReference type="InterPro" id="IPR000160">
    <property type="entry name" value="GGDEF_dom"/>
</dbReference>
<dbReference type="EMBL" id="SLXL01000006">
    <property type="protein sequence ID" value="TCP22419.1"/>
    <property type="molecule type" value="Genomic_DNA"/>
</dbReference>
<feature type="coiled-coil region" evidence="3">
    <location>
        <begin position="373"/>
        <end position="403"/>
    </location>
</feature>
<keyword evidence="4" id="KW-1133">Transmembrane helix</keyword>
<dbReference type="FunFam" id="3.30.70.270:FF:000001">
    <property type="entry name" value="Diguanylate cyclase domain protein"/>
    <property type="match status" value="1"/>
</dbReference>
<feature type="transmembrane region" description="Helical" evidence="4">
    <location>
        <begin position="201"/>
        <end position="221"/>
    </location>
</feature>
<feature type="transmembrane region" description="Helical" evidence="4">
    <location>
        <begin position="121"/>
        <end position="137"/>
    </location>
</feature>
<dbReference type="SUPFAM" id="SSF55073">
    <property type="entry name" value="Nucleotide cyclase"/>
    <property type="match status" value="1"/>
</dbReference>
<reference evidence="6 7" key="1">
    <citation type="submission" date="2019-03" db="EMBL/GenBank/DDBJ databases">
        <title>Genomic Encyclopedia of Type Strains, Phase IV (KMG-IV): sequencing the most valuable type-strain genomes for metagenomic binning, comparative biology and taxonomic classification.</title>
        <authorList>
            <person name="Goeker M."/>
        </authorList>
    </citation>
    <scope>NUCLEOTIDE SEQUENCE [LARGE SCALE GENOMIC DNA]</scope>
    <source>
        <strain evidence="6 7">DSM 2781</strain>
    </source>
</reference>
<evidence type="ECO:0000313" key="6">
    <source>
        <dbReference type="EMBL" id="TCP22419.1"/>
    </source>
</evidence>
<keyword evidence="4" id="KW-0812">Transmembrane</keyword>
<feature type="domain" description="GGDEF" evidence="5">
    <location>
        <begin position="430"/>
        <end position="562"/>
    </location>
</feature>
<dbReference type="Pfam" id="PF00990">
    <property type="entry name" value="GGDEF"/>
    <property type="match status" value="1"/>
</dbReference>
<evidence type="ECO:0000313" key="7">
    <source>
        <dbReference type="Proteomes" id="UP000295733"/>
    </source>
</evidence>
<feature type="transmembrane region" description="Helical" evidence="4">
    <location>
        <begin position="57"/>
        <end position="73"/>
    </location>
</feature>
<dbReference type="AlphaFoldDB" id="A0A4R2NLD3"/>
<keyword evidence="4" id="KW-0472">Membrane</keyword>
<dbReference type="InterPro" id="IPR043128">
    <property type="entry name" value="Rev_trsase/Diguanyl_cyclase"/>
</dbReference>
<evidence type="ECO:0000256" key="3">
    <source>
        <dbReference type="SAM" id="Coils"/>
    </source>
</evidence>
<dbReference type="NCBIfam" id="TIGR00254">
    <property type="entry name" value="GGDEF"/>
    <property type="match status" value="1"/>
</dbReference>
<keyword evidence="3" id="KW-0175">Coiled coil</keyword>
<dbReference type="PANTHER" id="PTHR45138:SF9">
    <property type="entry name" value="DIGUANYLATE CYCLASE DGCM-RELATED"/>
    <property type="match status" value="1"/>
</dbReference>
<dbReference type="InterPro" id="IPR031621">
    <property type="entry name" value="HisKA_7TM"/>
</dbReference>
<protein>
    <recommendedName>
        <fullName evidence="1">diguanylate cyclase</fullName>
        <ecNumber evidence="1">2.7.7.65</ecNumber>
    </recommendedName>
</protein>
<evidence type="ECO:0000256" key="1">
    <source>
        <dbReference type="ARBA" id="ARBA00012528"/>
    </source>
</evidence>
<dbReference type="Proteomes" id="UP000295733">
    <property type="component" value="Unassembled WGS sequence"/>
</dbReference>
<keyword evidence="7" id="KW-1185">Reference proteome</keyword>
<dbReference type="CDD" id="cd01949">
    <property type="entry name" value="GGDEF"/>
    <property type="match status" value="1"/>
</dbReference>
<dbReference type="OrthoDB" id="7179697at2"/>
<feature type="transmembrane region" description="Helical" evidence="4">
    <location>
        <begin position="167"/>
        <end position="189"/>
    </location>
</feature>
<accession>A0A4R2NLD3</accession>
<dbReference type="EC" id="2.7.7.65" evidence="1"/>
<evidence type="ECO:0000259" key="5">
    <source>
        <dbReference type="PROSITE" id="PS50887"/>
    </source>
</evidence>
<feature type="transmembrane region" description="Helical" evidence="4">
    <location>
        <begin position="85"/>
        <end position="109"/>
    </location>
</feature>
<dbReference type="SMART" id="SM00267">
    <property type="entry name" value="GGDEF"/>
    <property type="match status" value="1"/>
</dbReference>
<dbReference type="PROSITE" id="PS50887">
    <property type="entry name" value="GGDEF"/>
    <property type="match status" value="1"/>
</dbReference>
<dbReference type="Pfam" id="PF16927">
    <property type="entry name" value="HisKA_7TM"/>
    <property type="match status" value="1"/>
</dbReference>
<organism evidence="6 7">
    <name type="scientific">Rhodovulum adriaticum</name>
    <name type="common">Rhodopseudomonas adriatica</name>
    <dbReference type="NCBI Taxonomy" id="35804"/>
    <lineage>
        <taxon>Bacteria</taxon>
        <taxon>Pseudomonadati</taxon>
        <taxon>Pseudomonadota</taxon>
        <taxon>Alphaproteobacteria</taxon>
        <taxon>Rhodobacterales</taxon>
        <taxon>Paracoccaceae</taxon>
        <taxon>Rhodovulum</taxon>
    </lineage>
</organism>
<proteinExistence type="predicted"/>
<gene>
    <name evidence="6" type="ORF">EV656_1065</name>
</gene>
<dbReference type="Gene3D" id="3.30.450.20">
    <property type="entry name" value="PAS domain"/>
    <property type="match status" value="1"/>
</dbReference>
<feature type="transmembrane region" description="Helical" evidence="4">
    <location>
        <begin position="26"/>
        <end position="45"/>
    </location>
</feature>
<dbReference type="InterPro" id="IPR050469">
    <property type="entry name" value="Diguanylate_Cyclase"/>
</dbReference>
<dbReference type="GO" id="GO:0052621">
    <property type="term" value="F:diguanylate cyclase activity"/>
    <property type="evidence" value="ECO:0007669"/>
    <property type="project" value="UniProtKB-EC"/>
</dbReference>
<evidence type="ECO:0000256" key="2">
    <source>
        <dbReference type="ARBA" id="ARBA00034247"/>
    </source>
</evidence>